<accession>A0A5C1HVE7</accession>
<dbReference type="EMBL" id="CP043450">
    <property type="protein sequence ID" value="QEM09655.1"/>
    <property type="molecule type" value="Genomic_DNA"/>
</dbReference>
<dbReference type="KEGG" id="mrub:DEO27_006335"/>
<evidence type="ECO:0000256" key="1">
    <source>
        <dbReference type="SAM" id="SignalP"/>
    </source>
</evidence>
<name>A0A5C1HVE7_9SPHI</name>
<feature type="chain" id="PRO_5022853826" evidence="1">
    <location>
        <begin position="24"/>
        <end position="184"/>
    </location>
</feature>
<evidence type="ECO:0000313" key="3">
    <source>
        <dbReference type="Proteomes" id="UP000251402"/>
    </source>
</evidence>
<keyword evidence="3" id="KW-1185">Reference proteome</keyword>
<organism evidence="2 3">
    <name type="scientific">Mucilaginibacter rubeus</name>
    <dbReference type="NCBI Taxonomy" id="2027860"/>
    <lineage>
        <taxon>Bacteria</taxon>
        <taxon>Pseudomonadati</taxon>
        <taxon>Bacteroidota</taxon>
        <taxon>Sphingobacteriia</taxon>
        <taxon>Sphingobacteriales</taxon>
        <taxon>Sphingobacteriaceae</taxon>
        <taxon>Mucilaginibacter</taxon>
    </lineage>
</organism>
<keyword evidence="1" id="KW-0732">Signal</keyword>
<evidence type="ECO:0000313" key="2">
    <source>
        <dbReference type="EMBL" id="QEM09655.1"/>
    </source>
</evidence>
<gene>
    <name evidence="2" type="ORF">DEO27_006335</name>
</gene>
<feature type="signal peptide" evidence="1">
    <location>
        <begin position="1"/>
        <end position="23"/>
    </location>
</feature>
<dbReference type="OrthoDB" id="8448116at2"/>
<dbReference type="RefSeq" id="WP_146750043.1">
    <property type="nucleotide sequence ID" value="NZ_CP043450.1"/>
</dbReference>
<dbReference type="Proteomes" id="UP000251402">
    <property type="component" value="Chromosome"/>
</dbReference>
<dbReference type="AlphaFoldDB" id="A0A5C1HVE7"/>
<protein>
    <submittedName>
        <fullName evidence="2">Histidine phosphatase family protein</fullName>
    </submittedName>
</protein>
<reference evidence="2" key="1">
    <citation type="submission" date="2019-08" db="EMBL/GenBank/DDBJ databases">
        <title>Comparative genome analysis confer to the adaptation heavy metal polluted environment.</title>
        <authorList>
            <person name="Li Y."/>
        </authorList>
    </citation>
    <scope>NUCLEOTIDE SEQUENCE [LARGE SCALE GENOMIC DNA]</scope>
    <source>
        <strain evidence="2">P1</strain>
    </source>
</reference>
<proteinExistence type="predicted"/>
<sequence length="184" mass="20169">MKKLICVLCLSIISPLTILSVKAQSTDLKIVFIRHAEKPVKGDNLNCQGINRSLKLPAVITSKFGVPDKIFVPGLGLGEATKHSRMFQTIVPLAAKYNLTVNSSRTEKDSLGLAADLKSRTGVILVVWEHGGIAPIVRSLGIKQDNLKWPDDDYDSIWIVTFKNGVATLARDKENIDPGKDCNF</sequence>